<name>A0A2Y8ZPP1_9MICO</name>
<dbReference type="EMBL" id="UESZ01000001">
    <property type="protein sequence ID" value="SSA33804.1"/>
    <property type="molecule type" value="Genomic_DNA"/>
</dbReference>
<sequence>MLVTADWVKVSPDGNGPSTTFTYRKCPSAQGGGLSVNFVGSEAGPIDSSSSMLLTNGGDTTWSNFTSDASTTLVA</sequence>
<dbReference type="Proteomes" id="UP000250028">
    <property type="component" value="Unassembled WGS sequence"/>
</dbReference>
<protein>
    <submittedName>
        <fullName evidence="1">Uncharacterized protein</fullName>
    </submittedName>
</protein>
<accession>A0A2Y8ZPP1</accession>
<evidence type="ECO:0000313" key="1">
    <source>
        <dbReference type="EMBL" id="SSA33804.1"/>
    </source>
</evidence>
<gene>
    <name evidence="1" type="ORF">SAMN04489750_1100</name>
</gene>
<organism evidence="1 2">
    <name type="scientific">Branchiibius hedensis</name>
    <dbReference type="NCBI Taxonomy" id="672460"/>
    <lineage>
        <taxon>Bacteria</taxon>
        <taxon>Bacillati</taxon>
        <taxon>Actinomycetota</taxon>
        <taxon>Actinomycetes</taxon>
        <taxon>Micrococcales</taxon>
        <taxon>Dermacoccaceae</taxon>
        <taxon>Branchiibius</taxon>
    </lineage>
</organism>
<dbReference type="AlphaFoldDB" id="A0A2Y8ZPP1"/>
<keyword evidence="2" id="KW-1185">Reference proteome</keyword>
<reference evidence="2" key="1">
    <citation type="submission" date="2016-10" db="EMBL/GenBank/DDBJ databases">
        <authorList>
            <person name="Varghese N."/>
            <person name="Submissions S."/>
        </authorList>
    </citation>
    <scope>NUCLEOTIDE SEQUENCE [LARGE SCALE GENOMIC DNA]</scope>
    <source>
        <strain evidence="2">DSM 22951</strain>
    </source>
</reference>
<evidence type="ECO:0000313" key="2">
    <source>
        <dbReference type="Proteomes" id="UP000250028"/>
    </source>
</evidence>
<proteinExistence type="predicted"/>